<dbReference type="InterPro" id="IPR016187">
    <property type="entry name" value="CTDL_fold"/>
</dbReference>
<evidence type="ECO:0000313" key="10">
    <source>
        <dbReference type="EMBL" id="CAJ0583649.1"/>
    </source>
</evidence>
<dbReference type="CDD" id="cd00037">
    <property type="entry name" value="CLECT"/>
    <property type="match status" value="1"/>
</dbReference>
<evidence type="ECO:0000256" key="1">
    <source>
        <dbReference type="ARBA" id="ARBA00001947"/>
    </source>
</evidence>
<evidence type="ECO:0000256" key="2">
    <source>
        <dbReference type="ARBA" id="ARBA00007357"/>
    </source>
</evidence>
<dbReference type="Pfam" id="PF00059">
    <property type="entry name" value="Lectin_C"/>
    <property type="match status" value="1"/>
</dbReference>
<dbReference type="EMBL" id="CATQJA010002665">
    <property type="protein sequence ID" value="CAJ0583649.1"/>
    <property type="molecule type" value="Genomic_DNA"/>
</dbReference>
<dbReference type="GO" id="GO:0046872">
    <property type="term" value="F:metal ion binding"/>
    <property type="evidence" value="ECO:0007669"/>
    <property type="project" value="UniProtKB-KW"/>
</dbReference>
<gene>
    <name evidence="10" type="ORF">MSPICULIGERA_LOCUS21720</name>
</gene>
<keyword evidence="7" id="KW-0482">Metalloprotease</keyword>
<organism evidence="10 11">
    <name type="scientific">Mesorhabditis spiculigera</name>
    <dbReference type="NCBI Taxonomy" id="96644"/>
    <lineage>
        <taxon>Eukaryota</taxon>
        <taxon>Metazoa</taxon>
        <taxon>Ecdysozoa</taxon>
        <taxon>Nematoda</taxon>
        <taxon>Chromadorea</taxon>
        <taxon>Rhabditida</taxon>
        <taxon>Rhabditina</taxon>
        <taxon>Rhabditomorpha</taxon>
        <taxon>Rhabditoidea</taxon>
        <taxon>Rhabditidae</taxon>
        <taxon>Mesorhabditinae</taxon>
        <taxon>Mesorhabditis</taxon>
    </lineage>
</organism>
<dbReference type="InterPro" id="IPR001304">
    <property type="entry name" value="C-type_lectin-like"/>
</dbReference>
<dbReference type="AlphaFoldDB" id="A0AA36D9K7"/>
<evidence type="ECO:0000256" key="4">
    <source>
        <dbReference type="ARBA" id="ARBA00022723"/>
    </source>
</evidence>
<dbReference type="SMART" id="SM00034">
    <property type="entry name" value="CLECT"/>
    <property type="match status" value="1"/>
</dbReference>
<dbReference type="InterPro" id="IPR024079">
    <property type="entry name" value="MetalloPept_cat_dom_sf"/>
</dbReference>
<feature type="non-terminal residue" evidence="10">
    <location>
        <position position="1"/>
    </location>
</feature>
<dbReference type="GO" id="GO:0004222">
    <property type="term" value="F:metalloendopeptidase activity"/>
    <property type="evidence" value="ECO:0007669"/>
    <property type="project" value="InterPro"/>
</dbReference>
<feature type="domain" description="C-type lectin" evidence="9">
    <location>
        <begin position="28"/>
        <end position="138"/>
    </location>
</feature>
<sequence length="858" mass="95771">MGFRSLAVLLAVFGLSRGLTCPGGTQLFNGYCYEFTTSKTLDQQTANQQCASESTFQSSLASIMNAFENLYLTQNMPAGTKAWIGGKYDGSKYSWTDGLPFTYNNVNNSTTGGCLLIDKDTGKWFKADCSEKHAYICKLAETAPFVVSNSTGSKAAAAYILRGIDPTVNPCEDFYGFTCNTYIKNAKLHGGDEVSVYDEAQTAVNQAIAAALDNVNSGSSLTEKITKKAYDACQKFYDSRSPPVYAKQLHQEFLTRFNLTQLPLFQSINASFSMPNQALWKGIGYFEGSHAVGTLINSYATVDYKNITSNALFMDQPALPLPRDYYVKPQFLTIMEDHVDEYVQLIRLFAAASGQSITKAIAQEVAADVVNFEIAIALASWPDEEMRNYQQMYNPYKLAQLKSTYPGVEWESYFDNLFYPLNMSSRAMVDDSAIVGEPSYFGWLASLFSGNLYKQSTILNYITVQVISDSYDFLGDSFSAWAKEHDRVRYIRRRGRGLARIGARNTPKKFDSNGDYCVDLIMDYMPYGPGYVYGKQLDPKARAAVLGDVSDQTGRIISSFKDMIGTLTWMPSASKSNAYTKAANLIQNVGFPKMFGDFSNAQALDTYHQDYAAITTYADTDFYDIMLTLKTAIQSREAWRLLNEPADRSNFLESPAEVNAWYQPERNSITFPYAAFNPPYYNFDWPQAFNYGGQGGTGGHELTHGYDDEGVQFGPDGSLSNCDTFHCGWMDMNSTSGFTDMAQARENIADLGGQQAAYRAYRNYVASTLKGVEEPRLPGLEEYTPNQIFWITYGFSWCEKQTTDALVEQLLVDPHAPSICRTNNVMQDIPEFGRDFSCPKGSTMYPQDTDRCSVWVGN</sequence>
<dbReference type="Gene3D" id="1.10.1380.10">
    <property type="entry name" value="Neutral endopeptidase , domain2"/>
    <property type="match status" value="1"/>
</dbReference>
<dbReference type="CDD" id="cd08662">
    <property type="entry name" value="M13"/>
    <property type="match status" value="1"/>
</dbReference>
<dbReference type="GO" id="GO:0016485">
    <property type="term" value="P:protein processing"/>
    <property type="evidence" value="ECO:0007669"/>
    <property type="project" value="TreeGrafter"/>
</dbReference>
<evidence type="ECO:0000256" key="3">
    <source>
        <dbReference type="ARBA" id="ARBA00022670"/>
    </source>
</evidence>
<evidence type="ECO:0000256" key="8">
    <source>
        <dbReference type="SAM" id="SignalP"/>
    </source>
</evidence>
<dbReference type="Pfam" id="PF05649">
    <property type="entry name" value="Peptidase_M13_N"/>
    <property type="match status" value="1"/>
</dbReference>
<dbReference type="InterPro" id="IPR042089">
    <property type="entry name" value="Peptidase_M13_dom_2"/>
</dbReference>
<feature type="signal peptide" evidence="8">
    <location>
        <begin position="1"/>
        <end position="18"/>
    </location>
</feature>
<keyword evidence="8" id="KW-0732">Signal</keyword>
<comment type="caution">
    <text evidence="10">The sequence shown here is derived from an EMBL/GenBank/DDBJ whole genome shotgun (WGS) entry which is preliminary data.</text>
</comment>
<evidence type="ECO:0000259" key="9">
    <source>
        <dbReference type="PROSITE" id="PS50041"/>
    </source>
</evidence>
<dbReference type="GO" id="GO:0005886">
    <property type="term" value="C:plasma membrane"/>
    <property type="evidence" value="ECO:0007669"/>
    <property type="project" value="TreeGrafter"/>
</dbReference>
<dbReference type="SUPFAM" id="SSF55486">
    <property type="entry name" value="Metalloproteases ('zincins'), catalytic domain"/>
    <property type="match status" value="1"/>
</dbReference>
<reference evidence="10" key="1">
    <citation type="submission" date="2023-06" db="EMBL/GenBank/DDBJ databases">
        <authorList>
            <person name="Delattre M."/>
        </authorList>
    </citation>
    <scope>NUCLEOTIDE SEQUENCE</scope>
    <source>
        <strain evidence="10">AF72</strain>
    </source>
</reference>
<feature type="chain" id="PRO_5041381613" description="C-type lectin domain-containing protein" evidence="8">
    <location>
        <begin position="19"/>
        <end position="858"/>
    </location>
</feature>
<dbReference type="InterPro" id="IPR000718">
    <property type="entry name" value="Peptidase_M13"/>
</dbReference>
<dbReference type="PROSITE" id="PS51885">
    <property type="entry name" value="NEPRILYSIN"/>
    <property type="match status" value="1"/>
</dbReference>
<dbReference type="Gene3D" id="3.10.100.10">
    <property type="entry name" value="Mannose-Binding Protein A, subunit A"/>
    <property type="match status" value="1"/>
</dbReference>
<keyword evidence="11" id="KW-1185">Reference proteome</keyword>
<evidence type="ECO:0000313" key="11">
    <source>
        <dbReference type="Proteomes" id="UP001177023"/>
    </source>
</evidence>
<name>A0AA36D9K7_9BILA</name>
<dbReference type="Pfam" id="PF01431">
    <property type="entry name" value="Peptidase_M13"/>
    <property type="match status" value="2"/>
</dbReference>
<dbReference type="InterPro" id="IPR016186">
    <property type="entry name" value="C-type_lectin-like/link_sf"/>
</dbReference>
<comment type="cofactor">
    <cofactor evidence="1">
        <name>Zn(2+)</name>
        <dbReference type="ChEBI" id="CHEBI:29105"/>
    </cofactor>
</comment>
<keyword evidence="4" id="KW-0479">Metal-binding</keyword>
<keyword evidence="3" id="KW-0645">Protease</keyword>
<dbReference type="PANTHER" id="PTHR11733">
    <property type="entry name" value="ZINC METALLOPROTEASE FAMILY M13 NEPRILYSIN-RELATED"/>
    <property type="match status" value="1"/>
</dbReference>
<keyword evidence="5" id="KW-0378">Hydrolase</keyword>
<evidence type="ECO:0000256" key="5">
    <source>
        <dbReference type="ARBA" id="ARBA00022801"/>
    </source>
</evidence>
<dbReference type="PRINTS" id="PR00786">
    <property type="entry name" value="NEPRILYSIN"/>
</dbReference>
<dbReference type="Gene3D" id="3.40.390.10">
    <property type="entry name" value="Collagenase (Catalytic Domain)"/>
    <property type="match status" value="2"/>
</dbReference>
<protein>
    <recommendedName>
        <fullName evidence="9">C-type lectin domain-containing protein</fullName>
    </recommendedName>
</protein>
<proteinExistence type="inferred from homology"/>
<dbReference type="PROSITE" id="PS50041">
    <property type="entry name" value="C_TYPE_LECTIN_2"/>
    <property type="match status" value="1"/>
</dbReference>
<dbReference type="SUPFAM" id="SSF56436">
    <property type="entry name" value="C-type lectin-like"/>
    <property type="match status" value="1"/>
</dbReference>
<dbReference type="Proteomes" id="UP001177023">
    <property type="component" value="Unassembled WGS sequence"/>
</dbReference>
<keyword evidence="6" id="KW-0862">Zinc</keyword>
<evidence type="ECO:0000256" key="6">
    <source>
        <dbReference type="ARBA" id="ARBA00022833"/>
    </source>
</evidence>
<comment type="similarity">
    <text evidence="2">Belongs to the peptidase M13 family.</text>
</comment>
<accession>A0AA36D9K7</accession>
<dbReference type="InterPro" id="IPR008753">
    <property type="entry name" value="Peptidase_M13_N"/>
</dbReference>
<dbReference type="PANTHER" id="PTHR11733:SF188">
    <property type="entry name" value="NEPRILYSIN"/>
    <property type="match status" value="1"/>
</dbReference>
<evidence type="ECO:0000256" key="7">
    <source>
        <dbReference type="ARBA" id="ARBA00023049"/>
    </source>
</evidence>
<dbReference type="InterPro" id="IPR018497">
    <property type="entry name" value="Peptidase_M13_C"/>
</dbReference>